<evidence type="ECO:0000313" key="1">
    <source>
        <dbReference type="EMBL" id="KAK7477959.1"/>
    </source>
</evidence>
<dbReference type="Proteomes" id="UP001519460">
    <property type="component" value="Unassembled WGS sequence"/>
</dbReference>
<dbReference type="EMBL" id="JACVVK020000337">
    <property type="protein sequence ID" value="KAK7477959.1"/>
    <property type="molecule type" value="Genomic_DNA"/>
</dbReference>
<reference evidence="1 2" key="1">
    <citation type="journal article" date="2023" name="Sci. Data">
        <title>Genome assembly of the Korean intertidal mud-creeper Batillaria attramentaria.</title>
        <authorList>
            <person name="Patra A.K."/>
            <person name="Ho P.T."/>
            <person name="Jun S."/>
            <person name="Lee S.J."/>
            <person name="Kim Y."/>
            <person name="Won Y.J."/>
        </authorList>
    </citation>
    <scope>NUCLEOTIDE SEQUENCE [LARGE SCALE GENOMIC DNA]</scope>
    <source>
        <strain evidence="1">Wonlab-2016</strain>
    </source>
</reference>
<organism evidence="1 2">
    <name type="scientific">Batillaria attramentaria</name>
    <dbReference type="NCBI Taxonomy" id="370345"/>
    <lineage>
        <taxon>Eukaryota</taxon>
        <taxon>Metazoa</taxon>
        <taxon>Spiralia</taxon>
        <taxon>Lophotrochozoa</taxon>
        <taxon>Mollusca</taxon>
        <taxon>Gastropoda</taxon>
        <taxon>Caenogastropoda</taxon>
        <taxon>Sorbeoconcha</taxon>
        <taxon>Cerithioidea</taxon>
        <taxon>Batillariidae</taxon>
        <taxon>Batillaria</taxon>
    </lineage>
</organism>
<sequence>GAVLWFPVHITVHLEHLPDDLKLSSTRESIGMAELFLPQSFPGFDSNVLTTTRRSRLLIGAPRAQTSQPGVQKGGAVFRCRTDRLNSCQEVPFDDSDVITAGKLTDIDQTESREFRKLVVTHRRIPNIQHHYRPVFPQFSLRQAFFHLVRKCLSMTHRWQHKAPPPKSLRFVKTGADAWLNFQETIYDGIRQLTWTQRTNQISGLVQLYGVPEKMELS</sequence>
<dbReference type="Gene3D" id="2.130.10.130">
    <property type="entry name" value="Integrin alpha, N-terminal"/>
    <property type="match status" value="1"/>
</dbReference>
<dbReference type="AlphaFoldDB" id="A0ABD0JTE6"/>
<gene>
    <name evidence="1" type="ORF">BaRGS_00030788</name>
</gene>
<comment type="caution">
    <text evidence="1">The sequence shown here is derived from an EMBL/GenBank/DDBJ whole genome shotgun (WGS) entry which is preliminary data.</text>
</comment>
<keyword evidence="2" id="KW-1185">Reference proteome</keyword>
<name>A0ABD0JTE6_9CAEN</name>
<feature type="non-terminal residue" evidence="1">
    <location>
        <position position="218"/>
    </location>
</feature>
<feature type="non-terminal residue" evidence="1">
    <location>
        <position position="1"/>
    </location>
</feature>
<protein>
    <submittedName>
        <fullName evidence="1">Uncharacterized protein</fullName>
    </submittedName>
</protein>
<accession>A0ABD0JTE6</accession>
<proteinExistence type="predicted"/>
<evidence type="ECO:0000313" key="2">
    <source>
        <dbReference type="Proteomes" id="UP001519460"/>
    </source>
</evidence>
<dbReference type="InterPro" id="IPR028994">
    <property type="entry name" value="Integrin_alpha_N"/>
</dbReference>